<dbReference type="InterPro" id="IPR037027">
    <property type="entry name" value="YqgF/RNaseH-like_dom_sf"/>
</dbReference>
<dbReference type="EMBL" id="AAWL01000011">
    <property type="protein sequence ID" value="EAX47314.1"/>
    <property type="molecule type" value="Genomic_DNA"/>
</dbReference>
<sequence length="141" mass="15364">MADLVIAVDPGRDKCGVAVVSRDRGVLYKAVVPTAALAAAVAKLAREFGAATVVVGDRTTGSAAVKQLSVQPIDGRRLHIVTVDEHRSTDEARHRYWLENPPRGLRRLIPTTMQVPPAPVDDYVAVILAERYFGKSMKYEV</sequence>
<dbReference type="SUPFAM" id="SSF53098">
    <property type="entry name" value="Ribonuclease H-like"/>
    <property type="match status" value="1"/>
</dbReference>
<keyword evidence="3" id="KW-1185">Reference proteome</keyword>
<dbReference type="GO" id="GO:0006139">
    <property type="term" value="P:nucleobase-containing compound metabolic process"/>
    <property type="evidence" value="ECO:0007669"/>
    <property type="project" value="InterPro"/>
</dbReference>
<comment type="caution">
    <text evidence="2">The sequence shown here is derived from an EMBL/GenBank/DDBJ whole genome shotgun (WGS) entry which is preliminary data.</text>
</comment>
<gene>
    <name evidence="2" type="ORF">TcarDRAFT_1332</name>
</gene>
<reference evidence="2 3" key="2">
    <citation type="submission" date="2007-01" db="EMBL/GenBank/DDBJ databases">
        <title>Sequencing of the draft genome and assembly of Thermosinus carboxydivorans Nor1.</title>
        <authorList>
            <consortium name="US DOE Joint Genome Institute (JGI-PGF)"/>
            <person name="Copeland A."/>
            <person name="Lucas S."/>
            <person name="Lapidus A."/>
            <person name="Barry K."/>
            <person name="Glavina del Rio T."/>
            <person name="Dalin E."/>
            <person name="Tice H."/>
            <person name="Bruce D."/>
            <person name="Pitluck S."/>
            <person name="Richardson P."/>
        </authorList>
    </citation>
    <scope>NUCLEOTIDE SEQUENCE [LARGE SCALE GENOMIC DNA]</scope>
    <source>
        <strain evidence="2 3">Nor1</strain>
    </source>
</reference>
<dbReference type="SMART" id="SM00732">
    <property type="entry name" value="YqgFc"/>
    <property type="match status" value="1"/>
</dbReference>
<organism evidence="2 3">
    <name type="scientific">Thermosinus carboxydivorans Nor1</name>
    <dbReference type="NCBI Taxonomy" id="401526"/>
    <lineage>
        <taxon>Bacteria</taxon>
        <taxon>Bacillati</taxon>
        <taxon>Bacillota</taxon>
        <taxon>Negativicutes</taxon>
        <taxon>Selenomonadales</taxon>
        <taxon>Sporomusaceae</taxon>
        <taxon>Thermosinus</taxon>
    </lineage>
</organism>
<dbReference type="InterPro" id="IPR012337">
    <property type="entry name" value="RNaseH-like_sf"/>
</dbReference>
<dbReference type="AlphaFoldDB" id="A1HRI3"/>
<dbReference type="eggNOG" id="COG0816">
    <property type="taxonomic scope" value="Bacteria"/>
</dbReference>
<evidence type="ECO:0000313" key="2">
    <source>
        <dbReference type="EMBL" id="EAX47314.1"/>
    </source>
</evidence>
<proteinExistence type="predicted"/>
<accession>A1HRI3</accession>
<evidence type="ECO:0000259" key="1">
    <source>
        <dbReference type="SMART" id="SM00732"/>
    </source>
</evidence>
<dbReference type="OrthoDB" id="5161at2"/>
<dbReference type="Gene3D" id="3.30.420.140">
    <property type="entry name" value="YqgF/RNase H-like domain"/>
    <property type="match status" value="1"/>
</dbReference>
<reference evidence="2 3" key="1">
    <citation type="submission" date="2007-01" db="EMBL/GenBank/DDBJ databases">
        <title>Annotation of the draft genome assembly of Thermosinus carboxydivorans Nor1.</title>
        <authorList>
            <consortium name="US DOE Joint Genome Institute (JGI-ORNL)"/>
            <person name="Larimer F."/>
            <person name="Land M."/>
            <person name="Hauser L."/>
        </authorList>
    </citation>
    <scope>NUCLEOTIDE SEQUENCE [LARGE SCALE GENOMIC DNA]</scope>
    <source>
        <strain evidence="2 3">Nor1</strain>
    </source>
</reference>
<name>A1HRI3_9FIRM</name>
<evidence type="ECO:0000313" key="3">
    <source>
        <dbReference type="Proteomes" id="UP000005139"/>
    </source>
</evidence>
<feature type="domain" description="YqgF/RNase H-like" evidence="1">
    <location>
        <begin position="3"/>
        <end position="92"/>
    </location>
</feature>
<protein>
    <submittedName>
        <fullName evidence="2">Resolvase, RNase H domain protein fold</fullName>
    </submittedName>
</protein>
<dbReference type="RefSeq" id="WP_007289641.1">
    <property type="nucleotide sequence ID" value="NZ_AAWL01000011.1"/>
</dbReference>
<dbReference type="Proteomes" id="UP000005139">
    <property type="component" value="Unassembled WGS sequence"/>
</dbReference>
<dbReference type="InterPro" id="IPR006641">
    <property type="entry name" value="YqgF/RNaseH-like_dom"/>
</dbReference>